<dbReference type="AlphaFoldDB" id="A0A375I3X5"/>
<sequence>MAKPNLNSIVAGIRYRTRWRWKYRYDHQKCHTDRVRSRHRYGRGKIPQAYWTNRKAIRDHR</sequence>
<dbReference type="EMBL" id="OMOH01000003">
    <property type="protein sequence ID" value="SPF68107.1"/>
    <property type="molecule type" value="Genomic_DNA"/>
</dbReference>
<dbReference type="Proteomes" id="UP000265962">
    <property type="component" value="Unassembled WGS sequence"/>
</dbReference>
<accession>A0A375I3X5</accession>
<proteinExistence type="predicted"/>
<gene>
    <name evidence="1" type="ORF">PROPJV5_1065</name>
</gene>
<evidence type="ECO:0000313" key="1">
    <source>
        <dbReference type="EMBL" id="SPF68107.1"/>
    </source>
</evidence>
<protein>
    <submittedName>
        <fullName evidence="1">Uncharacterized protein</fullName>
    </submittedName>
</protein>
<name>A0A375I3X5_9ACTN</name>
<reference evidence="2" key="1">
    <citation type="submission" date="2018-02" db="EMBL/GenBank/DDBJ databases">
        <authorList>
            <person name="Hornung B."/>
        </authorList>
    </citation>
    <scope>NUCLEOTIDE SEQUENCE [LARGE SCALE GENOMIC DNA]</scope>
</reference>
<keyword evidence="2" id="KW-1185">Reference proteome</keyword>
<organism evidence="1 2">
    <name type="scientific">Propionibacterium ruminifibrarum</name>
    <dbReference type="NCBI Taxonomy" id="1962131"/>
    <lineage>
        <taxon>Bacteria</taxon>
        <taxon>Bacillati</taxon>
        <taxon>Actinomycetota</taxon>
        <taxon>Actinomycetes</taxon>
        <taxon>Propionibacteriales</taxon>
        <taxon>Propionibacteriaceae</taxon>
        <taxon>Propionibacterium</taxon>
    </lineage>
</organism>
<evidence type="ECO:0000313" key="2">
    <source>
        <dbReference type="Proteomes" id="UP000265962"/>
    </source>
</evidence>